<keyword evidence="10" id="KW-1185">Reference proteome</keyword>
<keyword evidence="9" id="KW-0689">Ribosomal protein</keyword>
<evidence type="ECO:0000256" key="5">
    <source>
        <dbReference type="ARBA" id="ARBA00023014"/>
    </source>
</evidence>
<reference evidence="9 10" key="1">
    <citation type="submission" date="2011-07" db="EMBL/GenBank/DDBJ databases">
        <authorList>
            <person name="Coyne R."/>
            <person name="Brami D."/>
            <person name="Johnson J."/>
            <person name="Hostetler J."/>
            <person name="Hannick L."/>
            <person name="Clark T."/>
            <person name="Cassidy-Hanley D."/>
            <person name="Inman J."/>
        </authorList>
    </citation>
    <scope>NUCLEOTIDE SEQUENCE [LARGE SCALE GENOMIC DNA]</scope>
    <source>
        <strain evidence="9 10">G5</strain>
    </source>
</reference>
<evidence type="ECO:0000256" key="3">
    <source>
        <dbReference type="ARBA" id="ARBA00022946"/>
    </source>
</evidence>
<dbReference type="InterPro" id="IPR052571">
    <property type="entry name" value="Mt_RNA_Methyltransferase"/>
</dbReference>
<dbReference type="GO" id="GO:0046872">
    <property type="term" value="F:metal ion binding"/>
    <property type="evidence" value="ECO:0007669"/>
    <property type="project" value="UniProtKB-KW"/>
</dbReference>
<sequence length="485" mass="57101">MPKKHLSPQERTDPKDPKIDEKFIAQCVLNIQYFPEKVFLRAQQVFSKYPHKDIKKMGFDFMKMYQQLHAVEKPGNIKNVRLFVNTESIIKNNKDEANKLIYLHSKNISREEIEEKLNEKKNNQKIQKQYENKKEEEQYNENEEKIIKQANNSTNIQLQLIQYTQNASVAYLLRKAPHTFGVACRILNEIKYRLPNFQPQTFLDFGAGIGSGSIAFNDTFPNFKHIIACEPSTNMRKLGKHMTQDIKNLVFVENLAQTISFPFAQEYDIIYIGHVLQEVPSPESRLVIIDSLWNKLKKGGLIVFVENGSPKGFRFAHDFRKYILEEKKDEKPLIIAPCPHHGSCPLSEKDDTWCHFEQKIGKYPKKIIAKDLKERQFDDEKFCYIVIQKNAERSKNIDEDFEKMTLADQSFFWDRIIFPTMKKQGHVIYDLCTQEGQFVRRITAKSHGQKEYRMAKKLNWGDLWPIQKRIPNKFRKEGAKSKRLW</sequence>
<evidence type="ECO:0000256" key="4">
    <source>
        <dbReference type="ARBA" id="ARBA00023004"/>
    </source>
</evidence>
<dbReference type="RefSeq" id="XP_004027486.1">
    <property type="nucleotide sequence ID" value="XM_004027437.1"/>
</dbReference>
<dbReference type="OrthoDB" id="421327at2759"/>
<gene>
    <name evidence="9" type="ORF">IMG5_182250</name>
</gene>
<evidence type="ECO:0000256" key="2">
    <source>
        <dbReference type="ARBA" id="ARBA00022723"/>
    </source>
</evidence>
<dbReference type="InParanoid" id="G0R309"/>
<keyword evidence="8" id="KW-0175">Coiled coil</keyword>
<dbReference type="InterPro" id="IPR029063">
    <property type="entry name" value="SAM-dependent_MTases_sf"/>
</dbReference>
<dbReference type="Proteomes" id="UP000008983">
    <property type="component" value="Unassembled WGS sequence"/>
</dbReference>
<name>G0R309_ICHMU</name>
<dbReference type="OMA" id="PRKHPGI"/>
<evidence type="ECO:0000256" key="1">
    <source>
        <dbReference type="ARBA" id="ARBA00004173"/>
    </source>
</evidence>
<keyword evidence="6" id="KW-0496">Mitochondrion</keyword>
<accession>G0R309</accession>
<evidence type="ECO:0000256" key="6">
    <source>
        <dbReference type="ARBA" id="ARBA00023128"/>
    </source>
</evidence>
<dbReference type="GO" id="GO:0005763">
    <property type="term" value="C:mitochondrial small ribosomal subunit"/>
    <property type="evidence" value="ECO:0007669"/>
    <property type="project" value="TreeGrafter"/>
</dbReference>
<dbReference type="AlphaFoldDB" id="G0R309"/>
<dbReference type="CDD" id="cd02440">
    <property type="entry name" value="AdoMet_MTases"/>
    <property type="match status" value="1"/>
</dbReference>
<organism evidence="9 10">
    <name type="scientific">Ichthyophthirius multifiliis</name>
    <name type="common">White spot disease agent</name>
    <name type="synonym">Ich</name>
    <dbReference type="NCBI Taxonomy" id="5932"/>
    <lineage>
        <taxon>Eukaryota</taxon>
        <taxon>Sar</taxon>
        <taxon>Alveolata</taxon>
        <taxon>Ciliophora</taxon>
        <taxon>Intramacronucleata</taxon>
        <taxon>Oligohymenophorea</taxon>
        <taxon>Hymenostomatida</taxon>
        <taxon>Ophryoglenina</taxon>
        <taxon>Ichthyophthirius</taxon>
    </lineage>
</organism>
<dbReference type="eggNOG" id="KOG2539">
    <property type="taxonomic scope" value="Eukaryota"/>
</dbReference>
<keyword evidence="9" id="KW-0808">Transferase</keyword>
<dbReference type="GeneID" id="14904216"/>
<dbReference type="GO" id="GO:0006412">
    <property type="term" value="P:translation"/>
    <property type="evidence" value="ECO:0007669"/>
    <property type="project" value="InterPro"/>
</dbReference>
<keyword evidence="9" id="KW-0687">Ribonucleoprotein</keyword>
<keyword evidence="4" id="KW-0408">Iron</keyword>
<dbReference type="FunCoup" id="G0R309">
    <property type="interactions" value="273"/>
</dbReference>
<dbReference type="SUPFAM" id="SSF53335">
    <property type="entry name" value="S-adenosyl-L-methionine-dependent methyltransferases"/>
    <property type="match status" value="1"/>
</dbReference>
<evidence type="ECO:0000256" key="7">
    <source>
        <dbReference type="ARBA" id="ARBA00045681"/>
    </source>
</evidence>
<evidence type="ECO:0000313" key="10">
    <source>
        <dbReference type="Proteomes" id="UP000008983"/>
    </source>
</evidence>
<dbReference type="InterPro" id="IPR015324">
    <property type="entry name" value="Ribosomal_Rsm22-like"/>
</dbReference>
<keyword evidence="3" id="KW-0809">Transit peptide</keyword>
<evidence type="ECO:0000313" key="9">
    <source>
        <dbReference type="EMBL" id="EGR28141.1"/>
    </source>
</evidence>
<comment type="function">
    <text evidence="7">Mitochondrial ribosome (mitoribosome) assembly factor. Binds at the interface of the head and body domains of the mitochondrial small ribosomal subunit (mt-SSU), occluding the mRNA channel and preventing compaction of the head domain towards the body. Probable inactive methyltransferase: retains the characteristic folding and ability to bind S-adenosyl-L-methionine, but it probably lost its methyltransferase activity.</text>
</comment>
<dbReference type="Pfam" id="PF09243">
    <property type="entry name" value="Rsm22"/>
    <property type="match status" value="1"/>
</dbReference>
<evidence type="ECO:0000256" key="8">
    <source>
        <dbReference type="SAM" id="Coils"/>
    </source>
</evidence>
<keyword evidence="2" id="KW-0479">Metal-binding</keyword>
<dbReference type="EMBL" id="GL984286">
    <property type="protein sequence ID" value="EGR28141.1"/>
    <property type="molecule type" value="Genomic_DNA"/>
</dbReference>
<keyword evidence="5" id="KW-0411">Iron-sulfur</keyword>
<proteinExistence type="predicted"/>
<dbReference type="GO" id="GO:0003735">
    <property type="term" value="F:structural constituent of ribosome"/>
    <property type="evidence" value="ECO:0007669"/>
    <property type="project" value="TreeGrafter"/>
</dbReference>
<keyword evidence="9" id="KW-0489">Methyltransferase</keyword>
<dbReference type="PANTHER" id="PTHR13184:SF5">
    <property type="entry name" value="METHYLTRANSFERASE-LIKE PROTEIN 17, MITOCHONDRIAL"/>
    <property type="match status" value="1"/>
</dbReference>
<dbReference type="GO" id="GO:0061542">
    <property type="term" value="F:3-demethylubiquinol 3-O-methyltransferase activity"/>
    <property type="evidence" value="ECO:0007669"/>
    <property type="project" value="UniProtKB-EC"/>
</dbReference>
<dbReference type="Gene3D" id="3.40.50.150">
    <property type="entry name" value="Vaccinia Virus protein VP39"/>
    <property type="match status" value="1"/>
</dbReference>
<comment type="subcellular location">
    <subcellularLocation>
        <location evidence="1">Mitochondrion</location>
    </subcellularLocation>
</comment>
<dbReference type="PANTHER" id="PTHR13184">
    <property type="entry name" value="37S RIBOSOMAL PROTEIN S22"/>
    <property type="match status" value="1"/>
</dbReference>
<dbReference type="GO" id="GO:0051536">
    <property type="term" value="F:iron-sulfur cluster binding"/>
    <property type="evidence" value="ECO:0007669"/>
    <property type="project" value="UniProtKB-KW"/>
</dbReference>
<protein>
    <submittedName>
        <fullName evidence="9">Mitochondrial ribosomal protein s22, putative</fullName>
        <ecNumber evidence="9">2.1.1.64</ecNumber>
    </submittedName>
</protein>
<dbReference type="EC" id="2.1.1.64" evidence="9"/>
<dbReference type="STRING" id="857967.G0R309"/>
<dbReference type="GO" id="GO:0032259">
    <property type="term" value="P:methylation"/>
    <property type="evidence" value="ECO:0007669"/>
    <property type="project" value="UniProtKB-KW"/>
</dbReference>
<feature type="coiled-coil region" evidence="8">
    <location>
        <begin position="103"/>
        <end position="153"/>
    </location>
</feature>